<name>A0A8G0L1W5_9HYPO</name>
<keyword evidence="2" id="KW-1185">Reference proteome</keyword>
<organism evidence="1 2">
    <name type="scientific">Trichoderma simmonsii</name>
    <dbReference type="NCBI Taxonomy" id="1491479"/>
    <lineage>
        <taxon>Eukaryota</taxon>
        <taxon>Fungi</taxon>
        <taxon>Dikarya</taxon>
        <taxon>Ascomycota</taxon>
        <taxon>Pezizomycotina</taxon>
        <taxon>Sordariomycetes</taxon>
        <taxon>Hypocreomycetidae</taxon>
        <taxon>Hypocreales</taxon>
        <taxon>Hypocreaceae</taxon>
        <taxon>Trichoderma</taxon>
    </lineage>
</organism>
<evidence type="ECO:0000313" key="1">
    <source>
        <dbReference type="EMBL" id="QYS94251.1"/>
    </source>
</evidence>
<dbReference type="AlphaFoldDB" id="A0A8G0L1W5"/>
<evidence type="ECO:0000313" key="2">
    <source>
        <dbReference type="Proteomes" id="UP000826661"/>
    </source>
</evidence>
<dbReference type="Proteomes" id="UP000826661">
    <property type="component" value="Chromosome I"/>
</dbReference>
<sequence>MMAGRGEKLNSTVKMGPIVASWMASQERLATRREGGIFPCRRFHIIMICLEWRRAALSDFLRVHQALEQAVGVPQERKDQRNAPPSAGVVGSLHATDMDFGRPLLMDDVSRAESAIWRLAEGGCKGKLRENAGGRWRLAKKHKGGRPGTTGILSPLGQNIYAFRSFGVVEHIPA</sequence>
<reference evidence="1 2" key="1">
    <citation type="journal article" date="2021" name="BMC Genomics">
        <title>Telomere-to-telomere genome assembly of asparaginase-producing Trichoderma simmonsii.</title>
        <authorList>
            <person name="Chung D."/>
            <person name="Kwon Y.M."/>
            <person name="Yang Y."/>
        </authorList>
    </citation>
    <scope>NUCLEOTIDE SEQUENCE [LARGE SCALE GENOMIC DNA]</scope>
    <source>
        <strain evidence="1 2">GH-Sj1</strain>
    </source>
</reference>
<dbReference type="EMBL" id="CP075864">
    <property type="protein sequence ID" value="QYS94251.1"/>
    <property type="molecule type" value="Genomic_DNA"/>
</dbReference>
<proteinExistence type="predicted"/>
<gene>
    <name evidence="1" type="ORF">H0G86_001593</name>
</gene>
<protein>
    <submittedName>
        <fullName evidence="1">Uncharacterized protein</fullName>
    </submittedName>
</protein>
<accession>A0A8G0L1W5</accession>